<protein>
    <recommendedName>
        <fullName evidence="6 10">UDP-glucose 4-epimerase</fullName>
        <ecNumber evidence="5 10">5.1.3.2</ecNumber>
    </recommendedName>
</protein>
<comment type="similarity">
    <text evidence="4 10">Belongs to the NAD(P)-dependent epimerase/dehydratase family.</text>
</comment>
<evidence type="ECO:0000256" key="4">
    <source>
        <dbReference type="ARBA" id="ARBA00007637"/>
    </source>
</evidence>
<comment type="pathway">
    <text evidence="3 10">Carbohydrate metabolism; galactose metabolism.</text>
</comment>
<keyword evidence="7 10" id="KW-0520">NAD</keyword>
<dbReference type="GO" id="GO:0003978">
    <property type="term" value="F:UDP-glucose 4-epimerase activity"/>
    <property type="evidence" value="ECO:0007669"/>
    <property type="project" value="UniProtKB-UniRule"/>
</dbReference>
<dbReference type="EMBL" id="CP116424">
    <property type="protein sequence ID" value="WCE71953.1"/>
    <property type="molecule type" value="Genomic_DNA"/>
</dbReference>
<dbReference type="GO" id="GO:0033499">
    <property type="term" value="P:galactose catabolic process via UDP-galactose, Leloir pathway"/>
    <property type="evidence" value="ECO:0007669"/>
    <property type="project" value="TreeGrafter"/>
</dbReference>
<evidence type="ECO:0000256" key="8">
    <source>
        <dbReference type="ARBA" id="ARBA00023235"/>
    </source>
</evidence>
<evidence type="ECO:0000256" key="5">
    <source>
        <dbReference type="ARBA" id="ARBA00013189"/>
    </source>
</evidence>
<dbReference type="RefSeq" id="WP_271690093.1">
    <property type="nucleotide sequence ID" value="NZ_CP116424.1"/>
</dbReference>
<comment type="catalytic activity">
    <reaction evidence="1 10">
        <text>UDP-alpha-D-glucose = UDP-alpha-D-galactose</text>
        <dbReference type="Rhea" id="RHEA:22168"/>
        <dbReference type="ChEBI" id="CHEBI:58885"/>
        <dbReference type="ChEBI" id="CHEBI:66914"/>
        <dbReference type="EC" id="5.1.3.2"/>
    </reaction>
</comment>
<dbReference type="NCBIfam" id="TIGR01179">
    <property type="entry name" value="galE"/>
    <property type="match status" value="1"/>
</dbReference>
<sequence length="334" mass="35607">MTVSNGICVTGGAGYIGSHACYALGTEGRAPLVVDNLTTGHQDAVRWGPLAHIDLRDTPQLTEALCKHNIRTVLHFAASAYVGDSMQDPISYYDNNVYGMISLLQACLAAGVRRFILSSSCATYGIPQTVPIAETTPQHPISPYGQSKLICETMLRDVAGQAGMDFAILRYFNAAGADPSGALCEKHSPETHLIPLALAATLPQGDALALFGTDYDTADGTCVRDYIHVSDLVRGHLMALAHLEKFGGSLVLNLGSGSGVSNMQVIQVVEEVTRAKVKLRKAPRRQGDPPKLIADIDQAREVIGFDPSHSDIHTIVTDAARSFGLLKVQNAKSA</sequence>
<evidence type="ECO:0000256" key="2">
    <source>
        <dbReference type="ARBA" id="ARBA00001911"/>
    </source>
</evidence>
<evidence type="ECO:0000256" key="9">
    <source>
        <dbReference type="ARBA" id="ARBA00023277"/>
    </source>
</evidence>
<dbReference type="InterPro" id="IPR005886">
    <property type="entry name" value="UDP_G4E"/>
</dbReference>
<evidence type="ECO:0000256" key="10">
    <source>
        <dbReference type="RuleBase" id="RU366046"/>
    </source>
</evidence>
<evidence type="ECO:0000256" key="3">
    <source>
        <dbReference type="ARBA" id="ARBA00004947"/>
    </source>
</evidence>
<dbReference type="InterPro" id="IPR036291">
    <property type="entry name" value="NAD(P)-bd_dom_sf"/>
</dbReference>
<evidence type="ECO:0000256" key="7">
    <source>
        <dbReference type="ARBA" id="ARBA00023027"/>
    </source>
</evidence>
<dbReference type="Pfam" id="PF01370">
    <property type="entry name" value="Epimerase"/>
    <property type="match status" value="1"/>
</dbReference>
<name>A0AAX3LUH9_9RHOB</name>
<dbReference type="SUPFAM" id="SSF51735">
    <property type="entry name" value="NAD(P)-binding Rossmann-fold domains"/>
    <property type="match status" value="1"/>
</dbReference>
<comment type="cofactor">
    <cofactor evidence="2 10">
        <name>NAD(+)</name>
        <dbReference type="ChEBI" id="CHEBI:57540"/>
    </cofactor>
</comment>
<evidence type="ECO:0000256" key="6">
    <source>
        <dbReference type="ARBA" id="ARBA00018569"/>
    </source>
</evidence>
<keyword evidence="8 10" id="KW-0413">Isomerase</keyword>
<dbReference type="PANTHER" id="PTHR43725:SF53">
    <property type="entry name" value="UDP-ARABINOSE 4-EPIMERASE 1"/>
    <property type="match status" value="1"/>
</dbReference>
<proteinExistence type="inferred from homology"/>
<accession>A0AAX3LUH9</accession>
<dbReference type="Proteomes" id="UP001210770">
    <property type="component" value="Plasmid unnamed1"/>
</dbReference>
<reference evidence="12" key="1">
    <citation type="submission" date="2023-01" db="EMBL/GenBank/DDBJ databases">
        <title>Comparative genomic analysis of cold water coral derived Sulfitobacter faviae: insights into their metabolism and habitat adaptation.</title>
        <authorList>
            <person name="Guo Y."/>
            <person name="Lin S."/>
            <person name="Huang Z."/>
            <person name="Tang K."/>
            <person name="Wang X."/>
        </authorList>
    </citation>
    <scope>NUCLEOTIDE SEQUENCE</scope>
    <source>
        <strain evidence="12">SCSIO W_1865</strain>
        <plasmid evidence="12">unnamed1</plasmid>
    </source>
</reference>
<comment type="subunit">
    <text evidence="10">Homodimer.</text>
</comment>
<evidence type="ECO:0000259" key="11">
    <source>
        <dbReference type="Pfam" id="PF01370"/>
    </source>
</evidence>
<keyword evidence="9 10" id="KW-0119">Carbohydrate metabolism</keyword>
<dbReference type="AlphaFoldDB" id="A0AAX3LUH9"/>
<dbReference type="InterPro" id="IPR001509">
    <property type="entry name" value="Epimerase_deHydtase"/>
</dbReference>
<evidence type="ECO:0000313" key="12">
    <source>
        <dbReference type="EMBL" id="WCE71953.1"/>
    </source>
</evidence>
<evidence type="ECO:0000313" key="13">
    <source>
        <dbReference type="Proteomes" id="UP001210770"/>
    </source>
</evidence>
<geneLocation type="plasmid" evidence="12 13">
    <name>unnamed1</name>
</geneLocation>
<dbReference type="EC" id="5.1.3.2" evidence="5 10"/>
<dbReference type="Gene3D" id="3.40.50.720">
    <property type="entry name" value="NAD(P)-binding Rossmann-like Domain"/>
    <property type="match status" value="1"/>
</dbReference>
<keyword evidence="12" id="KW-0614">Plasmid</keyword>
<dbReference type="CDD" id="cd05247">
    <property type="entry name" value="UDP_G4E_1_SDR_e"/>
    <property type="match status" value="1"/>
</dbReference>
<dbReference type="PANTHER" id="PTHR43725">
    <property type="entry name" value="UDP-GLUCOSE 4-EPIMERASE"/>
    <property type="match status" value="1"/>
</dbReference>
<organism evidence="12 13">
    <name type="scientific">Sulfitobacter faviae</name>
    <dbReference type="NCBI Taxonomy" id="1775881"/>
    <lineage>
        <taxon>Bacteria</taxon>
        <taxon>Pseudomonadati</taxon>
        <taxon>Pseudomonadota</taxon>
        <taxon>Alphaproteobacteria</taxon>
        <taxon>Rhodobacterales</taxon>
        <taxon>Roseobacteraceae</taxon>
        <taxon>Sulfitobacter</taxon>
    </lineage>
</organism>
<evidence type="ECO:0000256" key="1">
    <source>
        <dbReference type="ARBA" id="ARBA00000083"/>
    </source>
</evidence>
<gene>
    <name evidence="12" type="primary">galE</name>
    <name evidence="12" type="ORF">PL336_17010</name>
</gene>
<dbReference type="Gene3D" id="3.90.25.10">
    <property type="entry name" value="UDP-galactose 4-epimerase, domain 1"/>
    <property type="match status" value="1"/>
</dbReference>
<feature type="domain" description="NAD-dependent epimerase/dehydratase" evidence="11">
    <location>
        <begin position="7"/>
        <end position="255"/>
    </location>
</feature>